<dbReference type="EMBL" id="RXOF01000001">
    <property type="protein sequence ID" value="RTQ53712.1"/>
    <property type="molecule type" value="Genomic_DNA"/>
</dbReference>
<feature type="chain" id="PRO_5019152847" description="Lipoprotein" evidence="1">
    <location>
        <begin position="28"/>
        <end position="235"/>
    </location>
</feature>
<protein>
    <recommendedName>
        <fullName evidence="4">Lipoprotein</fullName>
    </recommendedName>
</protein>
<evidence type="ECO:0000313" key="2">
    <source>
        <dbReference type="EMBL" id="RTQ53712.1"/>
    </source>
</evidence>
<dbReference type="OrthoDB" id="888782at2"/>
<keyword evidence="1" id="KW-0732">Signal</keyword>
<organism evidence="2 3">
    <name type="scientific">Hymenobacter gummosus</name>
    <dbReference type="NCBI Taxonomy" id="1776032"/>
    <lineage>
        <taxon>Bacteria</taxon>
        <taxon>Pseudomonadati</taxon>
        <taxon>Bacteroidota</taxon>
        <taxon>Cytophagia</taxon>
        <taxon>Cytophagales</taxon>
        <taxon>Hymenobacteraceae</taxon>
        <taxon>Hymenobacter</taxon>
    </lineage>
</organism>
<proteinExistence type="predicted"/>
<gene>
    <name evidence="2" type="ORF">EJV47_02965</name>
</gene>
<keyword evidence="3" id="KW-1185">Reference proteome</keyword>
<sequence>MGPLLSLPTCRLTGLLLGGLAAAAALSGCGSRCIEEYKELRLEAPYNAYFQGRPAQASYYSTPAIPARSSTGLTDSYPGVGVNIGGGYDDQPEGYNCLSFRSQSRGLDYGASLYGYSLKFNVVQYPDGPRLFVKDFSRDNPGGTRFHYRFRTGEVSEIEFRDPSSGYVKSGLRPEVRELTALTVGGRTYAPVWRLTNPYLAGQGRATAATVLYFSPEFGLVRFEQRDGTVWDLTP</sequence>
<evidence type="ECO:0000256" key="1">
    <source>
        <dbReference type="SAM" id="SignalP"/>
    </source>
</evidence>
<dbReference type="AlphaFoldDB" id="A0A431UA23"/>
<accession>A0A431UA23</accession>
<dbReference type="RefSeq" id="WP_126691639.1">
    <property type="nucleotide sequence ID" value="NZ_RXOF01000001.1"/>
</dbReference>
<evidence type="ECO:0008006" key="4">
    <source>
        <dbReference type="Google" id="ProtNLM"/>
    </source>
</evidence>
<dbReference type="Proteomes" id="UP000282184">
    <property type="component" value="Unassembled WGS sequence"/>
</dbReference>
<name>A0A431UA23_9BACT</name>
<feature type="signal peptide" evidence="1">
    <location>
        <begin position="1"/>
        <end position="27"/>
    </location>
</feature>
<comment type="caution">
    <text evidence="2">The sequence shown here is derived from an EMBL/GenBank/DDBJ whole genome shotgun (WGS) entry which is preliminary data.</text>
</comment>
<evidence type="ECO:0000313" key="3">
    <source>
        <dbReference type="Proteomes" id="UP000282184"/>
    </source>
</evidence>
<reference evidence="2 3" key="1">
    <citation type="submission" date="2018-12" db="EMBL/GenBank/DDBJ databases">
        <title>Hymenobacter gummosus sp. nov., isolated from a spring.</title>
        <authorList>
            <person name="Nie L."/>
        </authorList>
    </citation>
    <scope>NUCLEOTIDE SEQUENCE [LARGE SCALE GENOMIC DNA]</scope>
    <source>
        <strain evidence="2 3">KCTC 52166</strain>
    </source>
</reference>